<dbReference type="GO" id="GO:0009543">
    <property type="term" value="C:chloroplast thylakoid lumen"/>
    <property type="evidence" value="ECO:0007669"/>
    <property type="project" value="TreeGrafter"/>
</dbReference>
<evidence type="ECO:0000256" key="1">
    <source>
        <dbReference type="PROSITE-ProRule" id="PRU00277"/>
    </source>
</evidence>
<accession>E1Z1W1</accession>
<keyword evidence="5" id="KW-1185">Reference proteome</keyword>
<dbReference type="AlphaFoldDB" id="E1Z1W1"/>
<dbReference type="GO" id="GO:0003755">
    <property type="term" value="F:peptidyl-prolyl cis-trans isomerase activity"/>
    <property type="evidence" value="ECO:0007669"/>
    <property type="project" value="UniProtKB-KW"/>
</dbReference>
<dbReference type="OMA" id="APTRRCV"/>
<evidence type="ECO:0000259" key="3">
    <source>
        <dbReference type="PROSITE" id="PS50059"/>
    </source>
</evidence>
<dbReference type="GeneID" id="17359181"/>
<dbReference type="EMBL" id="GL433835">
    <property type="protein sequence ID" value="EFN59564.1"/>
    <property type="molecule type" value="Genomic_DNA"/>
</dbReference>
<dbReference type="STRING" id="554065.E1Z1W1"/>
<organism evidence="5">
    <name type="scientific">Chlorella variabilis</name>
    <name type="common">Green alga</name>
    <dbReference type="NCBI Taxonomy" id="554065"/>
    <lineage>
        <taxon>Eukaryota</taxon>
        <taxon>Viridiplantae</taxon>
        <taxon>Chlorophyta</taxon>
        <taxon>core chlorophytes</taxon>
        <taxon>Trebouxiophyceae</taxon>
        <taxon>Chlorellales</taxon>
        <taxon>Chlorellaceae</taxon>
        <taxon>Chlorella clade</taxon>
        <taxon>Chlorella</taxon>
    </lineage>
</organism>
<dbReference type="InParanoid" id="E1Z1W1"/>
<dbReference type="FunCoup" id="E1Z1W1">
    <property type="interactions" value="564"/>
</dbReference>
<dbReference type="eggNOG" id="KOG0552">
    <property type="taxonomic scope" value="Eukaryota"/>
</dbReference>
<sequence length="244" mass="25369">MDVTAVSCCASRAACFAPRRQAPRRRRHVAAPVRCAAPGEHEPAAPEAAAIASSRSSGSGSGALRRQVLARGALGAAALAAGGGGLWVQPAAALGFKKDLTNKRRQKIPESEYKEGPEGLKYYDVVVGTGPEAAEGRRVVVHFDCKWKGVTFITTRQGMGVTGGTPQGFDVGARVGAGGTLRGLDLGVRGMRVGGRRKLIVPPSLAYGDRGVGEIPPGAVLDFDVELLSIKQDSIGFRVKVVEG</sequence>
<feature type="region of interest" description="Disordered" evidence="2">
    <location>
        <begin position="37"/>
        <end position="60"/>
    </location>
</feature>
<gene>
    <name evidence="4" type="ORF">CHLNCDRAFT_56429</name>
</gene>
<dbReference type="Proteomes" id="UP000008141">
    <property type="component" value="Unassembled WGS sequence"/>
</dbReference>
<dbReference type="PROSITE" id="PS50059">
    <property type="entry name" value="FKBP_PPIASE"/>
    <property type="match status" value="1"/>
</dbReference>
<evidence type="ECO:0000313" key="4">
    <source>
        <dbReference type="EMBL" id="EFN59564.1"/>
    </source>
</evidence>
<proteinExistence type="predicted"/>
<dbReference type="Pfam" id="PF00254">
    <property type="entry name" value="FKBP_C"/>
    <property type="match status" value="1"/>
</dbReference>
<dbReference type="SUPFAM" id="SSF54534">
    <property type="entry name" value="FKBP-like"/>
    <property type="match status" value="1"/>
</dbReference>
<dbReference type="KEGG" id="cvr:CHLNCDRAFT_56429"/>
<feature type="compositionally biased region" description="Low complexity" evidence="2">
    <location>
        <begin position="45"/>
        <end position="60"/>
    </location>
</feature>
<dbReference type="InterPro" id="IPR044180">
    <property type="entry name" value="FKBP18-like"/>
</dbReference>
<dbReference type="InterPro" id="IPR001179">
    <property type="entry name" value="PPIase_FKBP_dom"/>
</dbReference>
<dbReference type="PANTHER" id="PTHR47862:SF2">
    <property type="entry name" value="PEPTIDYLPROLYL ISOMERASE"/>
    <property type="match status" value="1"/>
</dbReference>
<dbReference type="RefSeq" id="XP_005851666.1">
    <property type="nucleotide sequence ID" value="XM_005851604.1"/>
</dbReference>
<dbReference type="Gene3D" id="3.10.50.40">
    <property type="match status" value="1"/>
</dbReference>
<dbReference type="InterPro" id="IPR046357">
    <property type="entry name" value="PPIase_dom_sf"/>
</dbReference>
<keyword evidence="1" id="KW-0413">Isomerase</keyword>
<keyword evidence="1" id="KW-0697">Rotamase</keyword>
<dbReference type="OrthoDB" id="1902587at2759"/>
<feature type="domain" description="PPIase FKBP-type" evidence="3">
    <location>
        <begin position="136"/>
        <end position="231"/>
    </location>
</feature>
<evidence type="ECO:0000256" key="2">
    <source>
        <dbReference type="SAM" id="MobiDB-lite"/>
    </source>
</evidence>
<protein>
    <recommendedName>
        <fullName evidence="1">peptidylprolyl isomerase</fullName>
        <ecNumber evidence="1">5.2.1.8</ecNumber>
    </recommendedName>
</protein>
<comment type="catalytic activity">
    <reaction evidence="1">
        <text>[protein]-peptidylproline (omega=180) = [protein]-peptidylproline (omega=0)</text>
        <dbReference type="Rhea" id="RHEA:16237"/>
        <dbReference type="Rhea" id="RHEA-COMP:10747"/>
        <dbReference type="Rhea" id="RHEA-COMP:10748"/>
        <dbReference type="ChEBI" id="CHEBI:83833"/>
        <dbReference type="ChEBI" id="CHEBI:83834"/>
        <dbReference type="EC" id="5.2.1.8"/>
    </reaction>
</comment>
<name>E1Z1W1_CHLVA</name>
<evidence type="ECO:0000313" key="5">
    <source>
        <dbReference type="Proteomes" id="UP000008141"/>
    </source>
</evidence>
<dbReference type="EC" id="5.2.1.8" evidence="1"/>
<reference evidence="4 5" key="1">
    <citation type="journal article" date="2010" name="Plant Cell">
        <title>The Chlorella variabilis NC64A genome reveals adaptation to photosymbiosis, coevolution with viruses, and cryptic sex.</title>
        <authorList>
            <person name="Blanc G."/>
            <person name="Duncan G."/>
            <person name="Agarkova I."/>
            <person name="Borodovsky M."/>
            <person name="Gurnon J."/>
            <person name="Kuo A."/>
            <person name="Lindquist E."/>
            <person name="Lucas S."/>
            <person name="Pangilinan J."/>
            <person name="Polle J."/>
            <person name="Salamov A."/>
            <person name="Terry A."/>
            <person name="Yamada T."/>
            <person name="Dunigan D.D."/>
            <person name="Grigoriev I.V."/>
            <person name="Claverie J.M."/>
            <person name="Van Etten J.L."/>
        </authorList>
    </citation>
    <scope>NUCLEOTIDE SEQUENCE [LARGE SCALE GENOMIC DNA]</scope>
    <source>
        <strain evidence="4 5">NC64A</strain>
    </source>
</reference>
<dbReference type="PANTHER" id="PTHR47862">
    <property type="entry name" value="PEPTIDYL-PROLYL CIS-TRANS ISOMERASE FKBP18, CHLOROPLASTIC"/>
    <property type="match status" value="1"/>
</dbReference>